<dbReference type="EMBL" id="PEYV01000002">
    <property type="protein sequence ID" value="PIS21937.1"/>
    <property type="molecule type" value="Genomic_DNA"/>
</dbReference>
<dbReference type="Proteomes" id="UP000231098">
    <property type="component" value="Unassembled WGS sequence"/>
</dbReference>
<protein>
    <submittedName>
        <fullName evidence="1">Uncharacterized protein</fullName>
    </submittedName>
</protein>
<proteinExistence type="predicted"/>
<evidence type="ECO:0000313" key="1">
    <source>
        <dbReference type="EMBL" id="PIS21937.1"/>
    </source>
</evidence>
<reference evidence="2" key="1">
    <citation type="submission" date="2017-09" db="EMBL/GenBank/DDBJ databases">
        <title>Depth-based differentiation of microbial function through sediment-hosted aquifers and enrichment of novel symbionts in the deep terrestrial subsurface.</title>
        <authorList>
            <person name="Probst A.J."/>
            <person name="Ladd B."/>
            <person name="Jarett J.K."/>
            <person name="Geller-Mcgrath D.E."/>
            <person name="Sieber C.M.K."/>
            <person name="Emerson J.B."/>
            <person name="Anantharaman K."/>
            <person name="Thomas B.C."/>
            <person name="Malmstrom R."/>
            <person name="Stieglmeier M."/>
            <person name="Klingl A."/>
            <person name="Woyke T."/>
            <person name="Ryan C.M."/>
            <person name="Banfield J.F."/>
        </authorList>
    </citation>
    <scope>NUCLEOTIDE SEQUENCE [LARGE SCALE GENOMIC DNA]</scope>
</reference>
<sequence length="60" mass="7006">MIKTRRGYHNYGEGAITWGRKFFFDATERLRGGTNCTPPLNFISSKNLDVTYLHKITFYT</sequence>
<organism evidence="1 2">
    <name type="scientific">candidate division WWE3 bacterium CG08_land_8_20_14_0_20_41_15</name>
    <dbReference type="NCBI Taxonomy" id="1975086"/>
    <lineage>
        <taxon>Bacteria</taxon>
        <taxon>Katanobacteria</taxon>
    </lineage>
</organism>
<gene>
    <name evidence="1" type="ORF">COT51_00115</name>
</gene>
<comment type="caution">
    <text evidence="1">The sequence shown here is derived from an EMBL/GenBank/DDBJ whole genome shotgun (WGS) entry which is preliminary data.</text>
</comment>
<evidence type="ECO:0000313" key="2">
    <source>
        <dbReference type="Proteomes" id="UP000231098"/>
    </source>
</evidence>
<dbReference type="AlphaFoldDB" id="A0A2H0XAH5"/>
<name>A0A2H0XAH5_UNCKA</name>
<accession>A0A2H0XAH5</accession>